<proteinExistence type="predicted"/>
<protein>
    <recommendedName>
        <fullName evidence="4">Transmembrane protein</fullName>
    </recommendedName>
</protein>
<dbReference type="InterPro" id="IPR047730">
    <property type="entry name" value="ABZJ_00895-like"/>
</dbReference>
<dbReference type="RefSeq" id="WP_108782255.1">
    <property type="nucleotide sequence ID" value="NZ_OMKW01000002.1"/>
</dbReference>
<feature type="transmembrane region" description="Helical" evidence="1">
    <location>
        <begin position="41"/>
        <end position="61"/>
    </location>
</feature>
<feature type="transmembrane region" description="Helical" evidence="1">
    <location>
        <begin position="108"/>
        <end position="130"/>
    </location>
</feature>
<evidence type="ECO:0000313" key="2">
    <source>
        <dbReference type="EMBL" id="SPF29571.1"/>
    </source>
</evidence>
<evidence type="ECO:0000256" key="1">
    <source>
        <dbReference type="SAM" id="Phobius"/>
    </source>
</evidence>
<keyword evidence="3" id="KW-1185">Reference proteome</keyword>
<dbReference type="NCBIfam" id="NF038216">
    <property type="entry name" value="ABZJ_00895_fam"/>
    <property type="match status" value="1"/>
</dbReference>
<name>A0A2R8ABI1_9RHOB</name>
<dbReference type="OrthoDB" id="7875031at2"/>
<feature type="transmembrane region" description="Helical" evidence="1">
    <location>
        <begin position="73"/>
        <end position="96"/>
    </location>
</feature>
<dbReference type="AlphaFoldDB" id="A0A2R8ABI1"/>
<sequence length="143" mass="15004">MTEQPRTPYLGQYVLILIAATAGIFVLRLGAASLFDVELGAGGLALLPPLLGAIFCGRKWAMERGSVPQANVAWRWAIVAGIAFLALQILLTPLVLINMGGALDGSAATVLVLGLALFTAIAIFVNRFFLVMGARGVLKNPGK</sequence>
<organism evidence="2 3">
    <name type="scientific">Pontivivens insulae</name>
    <dbReference type="NCBI Taxonomy" id="1639689"/>
    <lineage>
        <taxon>Bacteria</taxon>
        <taxon>Pseudomonadati</taxon>
        <taxon>Pseudomonadota</taxon>
        <taxon>Alphaproteobacteria</taxon>
        <taxon>Rhodobacterales</taxon>
        <taxon>Paracoccaceae</taxon>
        <taxon>Pontivivens</taxon>
    </lineage>
</organism>
<evidence type="ECO:0000313" key="3">
    <source>
        <dbReference type="Proteomes" id="UP000244932"/>
    </source>
</evidence>
<keyword evidence="1" id="KW-1133">Transmembrane helix</keyword>
<accession>A0A2R8ABI1</accession>
<evidence type="ECO:0008006" key="4">
    <source>
        <dbReference type="Google" id="ProtNLM"/>
    </source>
</evidence>
<dbReference type="EMBL" id="OMKW01000002">
    <property type="protein sequence ID" value="SPF29571.1"/>
    <property type="molecule type" value="Genomic_DNA"/>
</dbReference>
<dbReference type="Proteomes" id="UP000244932">
    <property type="component" value="Unassembled WGS sequence"/>
</dbReference>
<feature type="transmembrane region" description="Helical" evidence="1">
    <location>
        <begin position="12"/>
        <end position="35"/>
    </location>
</feature>
<keyword evidence="1" id="KW-0472">Membrane</keyword>
<reference evidence="2 3" key="1">
    <citation type="submission" date="2018-03" db="EMBL/GenBank/DDBJ databases">
        <authorList>
            <person name="Keele B.F."/>
        </authorList>
    </citation>
    <scope>NUCLEOTIDE SEQUENCE [LARGE SCALE GENOMIC DNA]</scope>
    <source>
        <strain evidence="2 3">CeCT 8812</strain>
    </source>
</reference>
<gene>
    <name evidence="2" type="ORF">POI8812_01884</name>
</gene>
<keyword evidence="1" id="KW-0812">Transmembrane</keyword>